<evidence type="ECO:0008006" key="3">
    <source>
        <dbReference type="Google" id="ProtNLM"/>
    </source>
</evidence>
<gene>
    <name evidence="1" type="ORF">HYPSUDRAFT_129875</name>
</gene>
<reference evidence="2" key="1">
    <citation type="submission" date="2014-04" db="EMBL/GenBank/DDBJ databases">
        <title>Evolutionary Origins and Diversification of the Mycorrhizal Mutualists.</title>
        <authorList>
            <consortium name="DOE Joint Genome Institute"/>
            <consortium name="Mycorrhizal Genomics Consortium"/>
            <person name="Kohler A."/>
            <person name="Kuo A."/>
            <person name="Nagy L.G."/>
            <person name="Floudas D."/>
            <person name="Copeland A."/>
            <person name="Barry K.W."/>
            <person name="Cichocki N."/>
            <person name="Veneault-Fourrey C."/>
            <person name="LaButti K."/>
            <person name="Lindquist E.A."/>
            <person name="Lipzen A."/>
            <person name="Lundell T."/>
            <person name="Morin E."/>
            <person name="Murat C."/>
            <person name="Riley R."/>
            <person name="Ohm R."/>
            <person name="Sun H."/>
            <person name="Tunlid A."/>
            <person name="Henrissat B."/>
            <person name="Grigoriev I.V."/>
            <person name="Hibbett D.S."/>
            <person name="Martin F."/>
        </authorList>
    </citation>
    <scope>NUCLEOTIDE SEQUENCE [LARGE SCALE GENOMIC DNA]</scope>
    <source>
        <strain evidence="2">FD-334 SS-4</strain>
    </source>
</reference>
<keyword evidence="2" id="KW-1185">Reference proteome</keyword>
<organism evidence="1 2">
    <name type="scientific">Hypholoma sublateritium (strain FD-334 SS-4)</name>
    <dbReference type="NCBI Taxonomy" id="945553"/>
    <lineage>
        <taxon>Eukaryota</taxon>
        <taxon>Fungi</taxon>
        <taxon>Dikarya</taxon>
        <taxon>Basidiomycota</taxon>
        <taxon>Agaricomycotina</taxon>
        <taxon>Agaricomycetes</taxon>
        <taxon>Agaricomycetidae</taxon>
        <taxon>Agaricales</taxon>
        <taxon>Agaricineae</taxon>
        <taxon>Strophariaceae</taxon>
        <taxon>Hypholoma</taxon>
    </lineage>
</organism>
<dbReference type="Gene3D" id="3.80.10.10">
    <property type="entry name" value="Ribonuclease Inhibitor"/>
    <property type="match status" value="1"/>
</dbReference>
<dbReference type="Proteomes" id="UP000054270">
    <property type="component" value="Unassembled WGS sequence"/>
</dbReference>
<evidence type="ECO:0000313" key="2">
    <source>
        <dbReference type="Proteomes" id="UP000054270"/>
    </source>
</evidence>
<proteinExistence type="predicted"/>
<sequence>MIFGFADPAVNAVNAQVCKLWLNLALDALWEEIDDLPRLLSILSPLKRDMDSRYYEFEHPPSENDWKRFEKYATRVRRLNNCHEFSLGDDAFEILDQTRRRLEILPNLRALKWGVWEELRGISIFMHSRVRKFAINLRKRQPLQIFFMDVVARMPDLAILDISSMIPARYIQEDLIHLLQGLPKLQSVTLPCFCFTTKIAECLSHAEHLSSVDFHYDYDSEQVIGGSADVALFNPTFIEGAFPLLSRLSILVNFDDAARFVETPFSPNKLAHYYNDSYYSIDSPDSVRCLLSALSENYQLLEELELSSSLYPRTINLTDNPGYITLDTLRPIFKLPHLVIFQLHHLYPLLMTQEDVECLASSCPALENLSLGVSTVYLTEATLTLSALIPFAQHCPNLKYLGLFMDATAIKVPEISLAAAARPFKSLQRLCVGHSIIDEWLAPAIYFSHLLAPDCEIKATALWNEVDADEELCDIIEVRGRLWNSVKRLVPVLSKSAQERRHMRAIVEELRANVAMLQDPMAIGARLDSLLAALA</sequence>
<dbReference type="EMBL" id="KN817522">
    <property type="protein sequence ID" value="KJA27935.1"/>
    <property type="molecule type" value="Genomic_DNA"/>
</dbReference>
<accession>A0A0D2Q873</accession>
<dbReference type="SUPFAM" id="SSF52047">
    <property type="entry name" value="RNI-like"/>
    <property type="match status" value="1"/>
</dbReference>
<dbReference type="OMA" id="REDWMAS"/>
<dbReference type="STRING" id="945553.A0A0D2Q873"/>
<dbReference type="AlphaFoldDB" id="A0A0D2Q873"/>
<name>A0A0D2Q873_HYPSF</name>
<protein>
    <recommendedName>
        <fullName evidence="3">F-box domain-containing protein</fullName>
    </recommendedName>
</protein>
<dbReference type="InterPro" id="IPR032675">
    <property type="entry name" value="LRR_dom_sf"/>
</dbReference>
<evidence type="ECO:0000313" key="1">
    <source>
        <dbReference type="EMBL" id="KJA27935.1"/>
    </source>
</evidence>
<dbReference type="OrthoDB" id="2447803at2759"/>